<dbReference type="STRING" id="1391654.AKJ09_10886"/>
<dbReference type="PATRIC" id="fig|1391654.3.peg.11029"/>
<protein>
    <submittedName>
        <fullName evidence="1">Lactam utilization protein LamB</fullName>
    </submittedName>
</protein>
<organism evidence="1 2">
    <name type="scientific">Labilithrix luteola</name>
    <dbReference type="NCBI Taxonomy" id="1391654"/>
    <lineage>
        <taxon>Bacteria</taxon>
        <taxon>Pseudomonadati</taxon>
        <taxon>Myxococcota</taxon>
        <taxon>Polyangia</taxon>
        <taxon>Polyangiales</taxon>
        <taxon>Labilitrichaceae</taxon>
        <taxon>Labilithrix</taxon>
    </lineage>
</organism>
<dbReference type="Gene3D" id="3.20.20.370">
    <property type="entry name" value="Glycoside hydrolase/deacetylase"/>
    <property type="match status" value="1"/>
</dbReference>
<dbReference type="KEGG" id="llu:AKJ09_10886"/>
<dbReference type="GO" id="GO:0005975">
    <property type="term" value="P:carbohydrate metabolic process"/>
    <property type="evidence" value="ECO:0007669"/>
    <property type="project" value="InterPro"/>
</dbReference>
<keyword evidence="2" id="KW-1185">Reference proteome</keyword>
<dbReference type="Proteomes" id="UP000064967">
    <property type="component" value="Chromosome"/>
</dbReference>
<dbReference type="Pfam" id="PF03746">
    <property type="entry name" value="LamB_YcsF"/>
    <property type="match status" value="1"/>
</dbReference>
<dbReference type="SUPFAM" id="SSF88713">
    <property type="entry name" value="Glycoside hydrolase/deacetylase"/>
    <property type="match status" value="1"/>
</dbReference>
<dbReference type="InterPro" id="IPR011330">
    <property type="entry name" value="Glyco_hydro/deAcase_b/a-brl"/>
</dbReference>
<proteinExistence type="predicted"/>
<dbReference type="RefSeq" id="WP_240488894.1">
    <property type="nucleotide sequence ID" value="NZ_CP012333.1"/>
</dbReference>
<dbReference type="AlphaFoldDB" id="A0A0K1QET0"/>
<evidence type="ECO:0000313" key="1">
    <source>
        <dbReference type="EMBL" id="AKV04223.1"/>
    </source>
</evidence>
<name>A0A0K1QET0_9BACT</name>
<reference evidence="1 2" key="1">
    <citation type="submission" date="2015-08" db="EMBL/GenBank/DDBJ databases">
        <authorList>
            <person name="Babu N.S."/>
            <person name="Beckwith C.J."/>
            <person name="Beseler K.G."/>
            <person name="Brison A."/>
            <person name="Carone J.V."/>
            <person name="Caskin T.P."/>
            <person name="Diamond M."/>
            <person name="Durham M.E."/>
            <person name="Foxe J.M."/>
            <person name="Go M."/>
            <person name="Henderson B.A."/>
            <person name="Jones I.B."/>
            <person name="McGettigan J.A."/>
            <person name="Micheletti S.J."/>
            <person name="Nasrallah M.E."/>
            <person name="Ortiz D."/>
            <person name="Piller C.R."/>
            <person name="Privatt S.R."/>
            <person name="Schneider S.L."/>
            <person name="Sharp S."/>
            <person name="Smith T.C."/>
            <person name="Stanton J.D."/>
            <person name="Ullery H.E."/>
            <person name="Wilson R.J."/>
            <person name="Serrano M.G."/>
            <person name="Buck G."/>
            <person name="Lee V."/>
            <person name="Wang Y."/>
            <person name="Carvalho R."/>
            <person name="Voegtly L."/>
            <person name="Shi R."/>
            <person name="Duckworth R."/>
            <person name="Johnson A."/>
            <person name="Loviza R."/>
            <person name="Walstead R."/>
            <person name="Shah Z."/>
            <person name="Kiflezghi M."/>
            <person name="Wade K."/>
            <person name="Ball S.L."/>
            <person name="Bradley K.W."/>
            <person name="Asai D.J."/>
            <person name="Bowman C.A."/>
            <person name="Russell D.A."/>
            <person name="Pope W.H."/>
            <person name="Jacobs-Sera D."/>
            <person name="Hendrix R.W."/>
            <person name="Hatfull G.F."/>
        </authorList>
    </citation>
    <scope>NUCLEOTIDE SEQUENCE [LARGE SCALE GENOMIC DNA]</scope>
    <source>
        <strain evidence="1 2">DSM 27648</strain>
    </source>
</reference>
<dbReference type="EMBL" id="CP012333">
    <property type="protein sequence ID" value="AKV04223.1"/>
    <property type="molecule type" value="Genomic_DNA"/>
</dbReference>
<sequence>MGHPVILNIDAGELETEPEELYALADLVHVACGGHAGDAPSMERVVRACSRLGTRVGAHPSYEDREGFGRRALDVAPEVLGQQVEAQCARLRTIAEKLGVAVTSAKPHGALYHAANASEETARATLSGIRRALGDVAIVGPPRGHIADVARATGTKLLREAFVDRGVRPDGSLVPRGEPGALIHDPALAADRARALSSDANVETICIHGDTEGSIAIARAVREALGPKT</sequence>
<dbReference type="PANTHER" id="PTHR30292:SF0">
    <property type="entry name" value="5-OXOPROLINASE SUBUNIT A"/>
    <property type="match status" value="1"/>
</dbReference>
<evidence type="ECO:0000313" key="2">
    <source>
        <dbReference type="Proteomes" id="UP000064967"/>
    </source>
</evidence>
<dbReference type="InterPro" id="IPR005501">
    <property type="entry name" value="LamB/YcsF/PxpA-like"/>
</dbReference>
<gene>
    <name evidence="1" type="ORF">AKJ09_10886</name>
</gene>
<accession>A0A0K1QET0</accession>
<dbReference type="PANTHER" id="PTHR30292">
    <property type="entry name" value="UNCHARACTERIZED PROTEIN YBGL-RELATED"/>
    <property type="match status" value="1"/>
</dbReference>